<dbReference type="Proteomes" id="UP001485226">
    <property type="component" value="Unassembled WGS sequence"/>
</dbReference>
<keyword evidence="2" id="KW-1185">Reference proteome</keyword>
<reference evidence="1 2" key="1">
    <citation type="submission" date="2024-04" db="EMBL/GenBank/DDBJ databases">
        <title>Flavobacterium sp. DGU38 16S ribosomal RNA gene Genome sequencing and assembly.</title>
        <authorList>
            <person name="Park S."/>
        </authorList>
    </citation>
    <scope>NUCLEOTIDE SEQUENCE [LARGE SCALE GENOMIC DNA]</scope>
    <source>
        <strain evidence="1 2">DGU38</strain>
    </source>
</reference>
<sequence length="260" mass="30453">MNQNIPLPKLLEIGVRNKQLSQFLCKYRTIDSAKKLLENNSLWFSSPREFNDPFDCQIVPDTNNTKEEIAGFIKKNTFEQLSEKVISDLSEIIFNEPNRWKDTIESSFDKIINSTGICCFTMNEQNLLMWSHYTDSHKGVCLKFDILKDPDFFVYPLPVNYTQNYPVYNHIENRETIVKDMVLTKSLDWEYEGEIRVLKMNNNGLMPFKKESLIEIIFGCNTSAKDIAEIIELSNKRHFDVKFKKAKKLPREFGLEIIDL</sequence>
<organism evidence="1 2">
    <name type="scientific">Flavobacterium calami</name>
    <dbReference type="NCBI Taxonomy" id="3139144"/>
    <lineage>
        <taxon>Bacteria</taxon>
        <taxon>Pseudomonadati</taxon>
        <taxon>Bacteroidota</taxon>
        <taxon>Flavobacteriia</taxon>
        <taxon>Flavobacteriales</taxon>
        <taxon>Flavobacteriaceae</taxon>
        <taxon>Flavobacterium</taxon>
    </lineage>
</organism>
<dbReference type="EMBL" id="JBBYHS010000037">
    <property type="protein sequence ID" value="MEL1256216.1"/>
    <property type="molecule type" value="Genomic_DNA"/>
</dbReference>
<gene>
    <name evidence="1" type="ORF">AAEO57_20715</name>
</gene>
<evidence type="ECO:0000313" key="1">
    <source>
        <dbReference type="EMBL" id="MEL1256216.1"/>
    </source>
</evidence>
<dbReference type="RefSeq" id="WP_341694930.1">
    <property type="nucleotide sequence ID" value="NZ_JBBYHS010000037.1"/>
</dbReference>
<comment type="caution">
    <text evidence="1">The sequence shown here is derived from an EMBL/GenBank/DDBJ whole genome shotgun (WGS) entry which is preliminary data.</text>
</comment>
<dbReference type="InterPro" id="IPR021352">
    <property type="entry name" value="DUF2971"/>
</dbReference>
<evidence type="ECO:0000313" key="2">
    <source>
        <dbReference type="Proteomes" id="UP001485226"/>
    </source>
</evidence>
<name>A0ABU9IUT1_9FLAO</name>
<dbReference type="Pfam" id="PF11185">
    <property type="entry name" value="DUF2971"/>
    <property type="match status" value="1"/>
</dbReference>
<protein>
    <submittedName>
        <fullName evidence="1">DUF2971 domain-containing protein</fullName>
    </submittedName>
</protein>
<accession>A0ABU9IUT1</accession>
<proteinExistence type="predicted"/>